<name>R9L6L8_9BACL</name>
<protein>
    <submittedName>
        <fullName evidence="1">Uncharacterized protein</fullName>
    </submittedName>
</protein>
<dbReference type="STRING" id="1235795.C812_03530"/>
<reference evidence="1 2" key="1">
    <citation type="submission" date="2013-04" db="EMBL/GenBank/DDBJ databases">
        <title>The Genome Sequence of Paenibacillus barengoltzii G22.</title>
        <authorList>
            <consortium name="The Broad Institute Genomics Platform"/>
            <consortium name="The Broad Institute Genome Sequencing Center for Infectious Disease"/>
            <person name="Earl A."/>
            <person name="Xavier R."/>
            <person name="Elson C."/>
            <person name="Duck W."/>
            <person name="Walker B."/>
            <person name="Young S."/>
            <person name="Zeng Q."/>
            <person name="Gargeya S."/>
            <person name="Fitzgerald M."/>
            <person name="Haas B."/>
            <person name="Abouelleil A."/>
            <person name="Allen A.W."/>
            <person name="Alvarado L."/>
            <person name="Arachchi H.M."/>
            <person name="Berlin A.M."/>
            <person name="Chapman S.B."/>
            <person name="Gainer-Dewar J."/>
            <person name="Goldberg J."/>
            <person name="Griggs A."/>
            <person name="Gujja S."/>
            <person name="Hansen M."/>
            <person name="Howarth C."/>
            <person name="Imamovic A."/>
            <person name="Ireland A."/>
            <person name="Larimer J."/>
            <person name="McCowan C."/>
            <person name="Murphy C."/>
            <person name="Pearson M."/>
            <person name="Poon T.W."/>
            <person name="Priest M."/>
            <person name="Roberts A."/>
            <person name="Saif S."/>
            <person name="Shea T."/>
            <person name="Sisk P."/>
            <person name="Sykes S."/>
            <person name="Wortman J."/>
            <person name="Nusbaum C."/>
            <person name="Birren B."/>
        </authorList>
    </citation>
    <scope>NUCLEOTIDE SEQUENCE [LARGE SCALE GENOMIC DNA]</scope>
    <source>
        <strain evidence="1 2">G22</strain>
    </source>
</reference>
<dbReference type="HOGENOM" id="CLU_1650466_0_0_9"/>
<accession>R9L6L8</accession>
<dbReference type="Proteomes" id="UP000019598">
    <property type="component" value="Unassembled WGS sequence"/>
</dbReference>
<evidence type="ECO:0000313" key="2">
    <source>
        <dbReference type="Proteomes" id="UP000019598"/>
    </source>
</evidence>
<organism evidence="1 2">
    <name type="scientific">Paenibacillus barengoltzii G22</name>
    <dbReference type="NCBI Taxonomy" id="1235795"/>
    <lineage>
        <taxon>Bacteria</taxon>
        <taxon>Bacillati</taxon>
        <taxon>Bacillota</taxon>
        <taxon>Bacilli</taxon>
        <taxon>Bacillales</taxon>
        <taxon>Paenibacillaceae</taxon>
        <taxon>Paenibacillus</taxon>
    </lineage>
</organism>
<dbReference type="PATRIC" id="fig|1235795.3.peg.3502"/>
<comment type="caution">
    <text evidence="1">The sequence shown here is derived from an EMBL/GenBank/DDBJ whole genome shotgun (WGS) entry which is preliminary data.</text>
</comment>
<dbReference type="EMBL" id="ASSZ01000033">
    <property type="protein sequence ID" value="EOS54290.1"/>
    <property type="molecule type" value="Genomic_DNA"/>
</dbReference>
<sequence length="171" mass="20193">MGSLREPSQLEMALKLRFYHMPLKNIVDHKLLTQIEYIAMCQSRKKFLGPGNTGIHWFGRVLDWKVVRRREITERPARPGTEEELYVKFTIERWERRDKPIALGGQGIYTCLYTSKYMFDRASEIAELKLENEEDLREWREARRLGKVKVQLDHSDVDLAENVVGIRVEES</sequence>
<gene>
    <name evidence="1" type="ORF">C812_03530</name>
</gene>
<evidence type="ECO:0000313" key="1">
    <source>
        <dbReference type="EMBL" id="EOS54290.1"/>
    </source>
</evidence>
<dbReference type="AlphaFoldDB" id="R9L6L8"/>
<proteinExistence type="predicted"/>